<keyword evidence="4 5" id="KW-0238">DNA-binding</keyword>
<comment type="caution">
    <text evidence="7">The sequence shown here is derived from an EMBL/GenBank/DDBJ whole genome shotgun (WGS) entry which is preliminary data.</text>
</comment>
<dbReference type="PROSITE" id="PS50950">
    <property type="entry name" value="ZF_THAP"/>
    <property type="match status" value="1"/>
</dbReference>
<dbReference type="Proteomes" id="UP001497382">
    <property type="component" value="Unassembled WGS sequence"/>
</dbReference>
<evidence type="ECO:0000256" key="5">
    <source>
        <dbReference type="PROSITE-ProRule" id="PRU00309"/>
    </source>
</evidence>
<keyword evidence="3" id="KW-0862">Zinc</keyword>
<accession>A0AAV1ZQ17</accession>
<evidence type="ECO:0000256" key="2">
    <source>
        <dbReference type="ARBA" id="ARBA00022771"/>
    </source>
</evidence>
<keyword evidence="8" id="KW-1185">Reference proteome</keyword>
<dbReference type="InterPro" id="IPR052224">
    <property type="entry name" value="THAP_domain_protein"/>
</dbReference>
<evidence type="ECO:0000256" key="3">
    <source>
        <dbReference type="ARBA" id="ARBA00022833"/>
    </source>
</evidence>
<evidence type="ECO:0000259" key="6">
    <source>
        <dbReference type="PROSITE" id="PS50950"/>
    </source>
</evidence>
<dbReference type="GO" id="GO:0008270">
    <property type="term" value="F:zinc ion binding"/>
    <property type="evidence" value="ECO:0007669"/>
    <property type="project" value="UniProtKB-KW"/>
</dbReference>
<dbReference type="PANTHER" id="PTHR46927">
    <property type="entry name" value="AGAP005574-PA"/>
    <property type="match status" value="1"/>
</dbReference>
<proteinExistence type="predicted"/>
<sequence length="58" mass="6645">MPTCCAVGCSNNEKSGLKFVRLPVGKRNANRLKQWLHNIGRDKYIPNENSRLCEVHFT</sequence>
<protein>
    <recommendedName>
        <fullName evidence="6">THAP-type domain-containing protein</fullName>
    </recommendedName>
</protein>
<evidence type="ECO:0000313" key="7">
    <source>
        <dbReference type="EMBL" id="CAL1273938.1"/>
    </source>
</evidence>
<gene>
    <name evidence="7" type="ORF">LARSCL_LOCUS7182</name>
</gene>
<evidence type="ECO:0000256" key="1">
    <source>
        <dbReference type="ARBA" id="ARBA00022723"/>
    </source>
</evidence>
<keyword evidence="2 5" id="KW-0863">Zinc-finger</keyword>
<name>A0AAV1ZQ17_9ARAC</name>
<feature type="domain" description="THAP-type" evidence="6">
    <location>
        <begin position="1"/>
        <end position="58"/>
    </location>
</feature>
<dbReference type="InterPro" id="IPR038441">
    <property type="entry name" value="THAP_Znf_sf"/>
</dbReference>
<dbReference type="SUPFAM" id="SSF57716">
    <property type="entry name" value="Glucocorticoid receptor-like (DNA-binding domain)"/>
    <property type="match status" value="1"/>
</dbReference>
<dbReference type="EMBL" id="CAXIEN010000071">
    <property type="protein sequence ID" value="CAL1273938.1"/>
    <property type="molecule type" value="Genomic_DNA"/>
</dbReference>
<keyword evidence="1" id="KW-0479">Metal-binding</keyword>
<evidence type="ECO:0000256" key="4">
    <source>
        <dbReference type="ARBA" id="ARBA00023125"/>
    </source>
</evidence>
<dbReference type="InterPro" id="IPR006612">
    <property type="entry name" value="THAP_Znf"/>
</dbReference>
<feature type="non-terminal residue" evidence="7">
    <location>
        <position position="58"/>
    </location>
</feature>
<reference evidence="7 8" key="1">
    <citation type="submission" date="2024-04" db="EMBL/GenBank/DDBJ databases">
        <authorList>
            <person name="Rising A."/>
            <person name="Reimegard J."/>
            <person name="Sonavane S."/>
            <person name="Akerstrom W."/>
            <person name="Nylinder S."/>
            <person name="Hedman E."/>
            <person name="Kallberg Y."/>
        </authorList>
    </citation>
    <scope>NUCLEOTIDE SEQUENCE [LARGE SCALE GENOMIC DNA]</scope>
</reference>
<organism evidence="7 8">
    <name type="scientific">Larinioides sclopetarius</name>
    <dbReference type="NCBI Taxonomy" id="280406"/>
    <lineage>
        <taxon>Eukaryota</taxon>
        <taxon>Metazoa</taxon>
        <taxon>Ecdysozoa</taxon>
        <taxon>Arthropoda</taxon>
        <taxon>Chelicerata</taxon>
        <taxon>Arachnida</taxon>
        <taxon>Araneae</taxon>
        <taxon>Araneomorphae</taxon>
        <taxon>Entelegynae</taxon>
        <taxon>Araneoidea</taxon>
        <taxon>Araneidae</taxon>
        <taxon>Larinioides</taxon>
    </lineage>
</organism>
<dbReference type="Pfam" id="PF05485">
    <property type="entry name" value="THAP"/>
    <property type="match status" value="1"/>
</dbReference>
<evidence type="ECO:0000313" key="8">
    <source>
        <dbReference type="Proteomes" id="UP001497382"/>
    </source>
</evidence>
<dbReference type="AlphaFoldDB" id="A0AAV1ZQ17"/>
<dbReference type="Gene3D" id="6.20.210.20">
    <property type="entry name" value="THAP domain"/>
    <property type="match status" value="1"/>
</dbReference>
<dbReference type="GO" id="GO:0003677">
    <property type="term" value="F:DNA binding"/>
    <property type="evidence" value="ECO:0007669"/>
    <property type="project" value="UniProtKB-UniRule"/>
</dbReference>
<dbReference type="PANTHER" id="PTHR46927:SF3">
    <property type="entry name" value="THAP-TYPE DOMAIN-CONTAINING PROTEIN"/>
    <property type="match status" value="1"/>
</dbReference>